<dbReference type="AlphaFoldDB" id="A0A840BJH7"/>
<dbReference type="SUPFAM" id="SSF50341">
    <property type="entry name" value="CheW-like"/>
    <property type="match status" value="1"/>
</dbReference>
<dbReference type="InterPro" id="IPR039315">
    <property type="entry name" value="CheW"/>
</dbReference>
<dbReference type="SMART" id="SM00260">
    <property type="entry name" value="CheW"/>
    <property type="match status" value="1"/>
</dbReference>
<name>A0A840BJH7_9RHOO</name>
<dbReference type="RefSeq" id="WP_183635276.1">
    <property type="nucleotide sequence ID" value="NZ_BAABLE010000005.1"/>
</dbReference>
<dbReference type="EMBL" id="JACIET010000002">
    <property type="protein sequence ID" value="MBB4013395.1"/>
    <property type="molecule type" value="Genomic_DNA"/>
</dbReference>
<organism evidence="2 3">
    <name type="scientific">Niveibacterium umoris</name>
    <dbReference type="NCBI Taxonomy" id="1193620"/>
    <lineage>
        <taxon>Bacteria</taxon>
        <taxon>Pseudomonadati</taxon>
        <taxon>Pseudomonadota</taxon>
        <taxon>Betaproteobacteria</taxon>
        <taxon>Rhodocyclales</taxon>
        <taxon>Rhodocyclaceae</taxon>
        <taxon>Niveibacterium</taxon>
    </lineage>
</organism>
<dbReference type="Proteomes" id="UP000561045">
    <property type="component" value="Unassembled WGS sequence"/>
</dbReference>
<gene>
    <name evidence="2" type="ORF">GGR36_002741</name>
</gene>
<comment type="caution">
    <text evidence="2">The sequence shown here is derived from an EMBL/GenBank/DDBJ whole genome shotgun (WGS) entry which is preliminary data.</text>
</comment>
<evidence type="ECO:0000313" key="3">
    <source>
        <dbReference type="Proteomes" id="UP000561045"/>
    </source>
</evidence>
<accession>A0A840BJH7</accession>
<dbReference type="PANTHER" id="PTHR22617:SF43">
    <property type="entry name" value="PROTEIN PILI"/>
    <property type="match status" value="1"/>
</dbReference>
<dbReference type="InterPro" id="IPR036061">
    <property type="entry name" value="CheW-like_dom_sf"/>
</dbReference>
<dbReference type="GO" id="GO:0006935">
    <property type="term" value="P:chemotaxis"/>
    <property type="evidence" value="ECO:0007669"/>
    <property type="project" value="InterPro"/>
</dbReference>
<dbReference type="Gene3D" id="2.40.50.180">
    <property type="entry name" value="CheA-289, Domain 4"/>
    <property type="match status" value="1"/>
</dbReference>
<dbReference type="InterPro" id="IPR002545">
    <property type="entry name" value="CheW-lke_dom"/>
</dbReference>
<dbReference type="PROSITE" id="PS50851">
    <property type="entry name" value="CHEW"/>
    <property type="match status" value="1"/>
</dbReference>
<dbReference type="Pfam" id="PF01584">
    <property type="entry name" value="CheW"/>
    <property type="match status" value="1"/>
</dbReference>
<evidence type="ECO:0000313" key="2">
    <source>
        <dbReference type="EMBL" id="MBB4013395.1"/>
    </source>
</evidence>
<protein>
    <submittedName>
        <fullName evidence="2">Twitching motility protein PilI</fullName>
    </submittedName>
</protein>
<sequence length="173" mass="18872">MAKRISLREFQQDLSNRLAGTKNAPAKPALLAILAGGEGWLVDLAETGEILAVPAIAPVPLTHEWFRGLANVRGNLFSVVDFPAFLGLSQVVTGSQSRLLLVGARLGVNTALLVTRAIGLRNPDDFDPDPRFHDPRPWVAGGLRDSQDRLWKRLSVRQLLAEPRFLDAANVAH</sequence>
<dbReference type="PANTHER" id="PTHR22617">
    <property type="entry name" value="CHEMOTAXIS SENSOR HISTIDINE KINASE-RELATED"/>
    <property type="match status" value="1"/>
</dbReference>
<dbReference type="GO" id="GO:0005829">
    <property type="term" value="C:cytosol"/>
    <property type="evidence" value="ECO:0007669"/>
    <property type="project" value="TreeGrafter"/>
</dbReference>
<keyword evidence="3" id="KW-1185">Reference proteome</keyword>
<feature type="domain" description="CheW-like" evidence="1">
    <location>
        <begin position="27"/>
        <end position="165"/>
    </location>
</feature>
<reference evidence="2 3" key="1">
    <citation type="submission" date="2020-08" db="EMBL/GenBank/DDBJ databases">
        <title>Genomic Encyclopedia of Type Strains, Phase IV (KMG-IV): sequencing the most valuable type-strain genomes for metagenomic binning, comparative biology and taxonomic classification.</title>
        <authorList>
            <person name="Goeker M."/>
        </authorList>
    </citation>
    <scope>NUCLEOTIDE SEQUENCE [LARGE SCALE GENOMIC DNA]</scope>
    <source>
        <strain evidence="2 3">DSM 106739</strain>
    </source>
</reference>
<proteinExistence type="predicted"/>
<evidence type="ECO:0000259" key="1">
    <source>
        <dbReference type="PROSITE" id="PS50851"/>
    </source>
</evidence>
<dbReference type="GO" id="GO:0007165">
    <property type="term" value="P:signal transduction"/>
    <property type="evidence" value="ECO:0007669"/>
    <property type="project" value="InterPro"/>
</dbReference>